<accession>A0ACC6TLT1</accession>
<keyword evidence="1" id="KW-0548">Nucleotidyltransferase</keyword>
<keyword evidence="1" id="KW-0240">DNA-directed RNA polymerase</keyword>
<evidence type="ECO:0000313" key="2">
    <source>
        <dbReference type="Proteomes" id="UP000053480"/>
    </source>
</evidence>
<sequence length="125" mass="13869">MLAGNNYKLEKTCNITSVEPGALRGIDLINLECEDLKVGVDMISSINVFSPGEKVKLVIAKSKPEFGERDFCGHGYVVTEKRQPNKYVTLISIFGPLIRIESENSFLSSNNLSVMDHVYVCLLKS</sequence>
<dbReference type="EMBL" id="JZWS03000001">
    <property type="protein sequence ID" value="MEW9490787.1"/>
    <property type="molecule type" value="Genomic_DNA"/>
</dbReference>
<dbReference type="Proteomes" id="UP000053480">
    <property type="component" value="Unassembled WGS sequence"/>
</dbReference>
<evidence type="ECO:0000313" key="1">
    <source>
        <dbReference type="EMBL" id="MEW9490787.1"/>
    </source>
</evidence>
<dbReference type="EC" id="2.7.7.6" evidence="1"/>
<gene>
    <name evidence="1" type="ORF">TQ35_0001040</name>
</gene>
<organism evidence="1 2">
    <name type="scientific">Candidatus Aramenus sulfurataquae</name>
    <dbReference type="NCBI Taxonomy" id="1326980"/>
    <lineage>
        <taxon>Archaea</taxon>
        <taxon>Thermoproteota</taxon>
        <taxon>Thermoprotei</taxon>
        <taxon>Sulfolobales</taxon>
        <taxon>Sulfolobaceae</taxon>
        <taxon>Candidatus Aramenus</taxon>
    </lineage>
</organism>
<proteinExistence type="predicted"/>
<name>A0ACC6TLT1_9CREN</name>
<comment type="caution">
    <text evidence="1">The sequence shown here is derived from an EMBL/GenBank/DDBJ whole genome shotgun (WGS) entry which is preliminary data.</text>
</comment>
<keyword evidence="1" id="KW-0808">Transferase</keyword>
<keyword evidence="1" id="KW-0804">Transcription</keyword>
<protein>
    <submittedName>
        <fullName evidence="1">DNA-directed RNA polymerase subunit G</fullName>
        <ecNumber evidence="1">2.7.7.6</ecNumber>
    </submittedName>
</protein>
<reference evidence="1" key="1">
    <citation type="submission" date="2024-07" db="EMBL/GenBank/DDBJ databases">
        <title>Metagenome and Metagenome-Assembled Genomes of Archaea from a hot spring from the geothermal field of Los Azufres, Mexico.</title>
        <authorList>
            <person name="Marin-Paredes R."/>
            <person name="Martinez-Romero E."/>
            <person name="Servin-Garciduenas L.E."/>
        </authorList>
    </citation>
    <scope>NUCLEOTIDE SEQUENCE</scope>
    <source>
        <strain evidence="1">AZ1-454</strain>
    </source>
</reference>